<sequence length="294" mass="31592">MRLPIVSAVALLAAAAVVPAAQAASKAKRPKAAATVAAPAGPKASDWRTPAPDTVMVIDSTKGRILVELIPEVAPAHVARLQELTREGVYDRRTFFRVIDQFMAQTGDPEDTGQGASTKPNLKAEFTFRRDRTLPLVVAASPAGSEVGLLKSLPVVSQGMSWSAMTSDKKVAAWGTYCPGVLGMARDDAPDSANSQFFLMRQPYPSLDKRYTAFGRVISGLEVVRAIKTGEPVADPQDEMTKVRLLADIPEAERPKVRVIDPNSPWFRGQIAAVRRAKGADFSVCDLDVPVSVQ</sequence>
<dbReference type="PANTHER" id="PTHR45625">
    <property type="entry name" value="PEPTIDYL-PROLYL CIS-TRANS ISOMERASE-RELATED"/>
    <property type="match status" value="1"/>
</dbReference>
<dbReference type="PANTHER" id="PTHR45625:SF4">
    <property type="entry name" value="PEPTIDYLPROLYL ISOMERASE DOMAIN AND WD REPEAT-CONTAINING PROTEIN 1"/>
    <property type="match status" value="1"/>
</dbReference>
<dbReference type="EC" id="5.2.1.8" evidence="1"/>
<reference evidence="7 8" key="1">
    <citation type="submission" date="2018-04" db="EMBL/GenBank/DDBJ databases">
        <title>The genome sequence of Caulobacter sp. 744.</title>
        <authorList>
            <person name="Gao J."/>
            <person name="Sun J."/>
        </authorList>
    </citation>
    <scope>NUCLEOTIDE SEQUENCE [LARGE SCALE GENOMIC DNA]</scope>
    <source>
        <strain evidence="7 8">774</strain>
    </source>
</reference>
<dbReference type="PROSITE" id="PS50072">
    <property type="entry name" value="CSA_PPIASE_2"/>
    <property type="match status" value="1"/>
</dbReference>
<keyword evidence="8" id="KW-1185">Reference proteome</keyword>
<keyword evidence="3 7" id="KW-0413">Isomerase</keyword>
<dbReference type="SUPFAM" id="SSF50891">
    <property type="entry name" value="Cyclophilin-like"/>
    <property type="match status" value="1"/>
</dbReference>
<keyword evidence="5" id="KW-0732">Signal</keyword>
<proteinExistence type="predicted"/>
<evidence type="ECO:0000256" key="2">
    <source>
        <dbReference type="ARBA" id="ARBA00023110"/>
    </source>
</evidence>
<feature type="signal peptide" evidence="5">
    <location>
        <begin position="1"/>
        <end position="23"/>
    </location>
</feature>
<dbReference type="RefSeq" id="WP_109099080.1">
    <property type="nucleotide sequence ID" value="NZ_QDKQ01000009.1"/>
</dbReference>
<dbReference type="CDD" id="cd00317">
    <property type="entry name" value="cyclophilin"/>
    <property type="match status" value="1"/>
</dbReference>
<gene>
    <name evidence="7" type="ORF">DDF67_00805</name>
</gene>
<feature type="region of interest" description="Disordered" evidence="4">
    <location>
        <begin position="28"/>
        <end position="48"/>
    </location>
</feature>
<comment type="caution">
    <text evidence="7">The sequence shown here is derived from an EMBL/GenBank/DDBJ whole genome shotgun (WGS) entry which is preliminary data.</text>
</comment>
<feature type="compositionally biased region" description="Low complexity" evidence="4">
    <location>
        <begin position="32"/>
        <end position="44"/>
    </location>
</feature>
<feature type="chain" id="PRO_5015773611" description="peptidylprolyl isomerase" evidence="5">
    <location>
        <begin position="24"/>
        <end position="294"/>
    </location>
</feature>
<dbReference type="InterPro" id="IPR002130">
    <property type="entry name" value="Cyclophilin-type_PPIase_dom"/>
</dbReference>
<protein>
    <recommendedName>
        <fullName evidence="1">peptidylprolyl isomerase</fullName>
        <ecNumber evidence="1">5.2.1.8</ecNumber>
    </recommendedName>
</protein>
<evidence type="ECO:0000256" key="3">
    <source>
        <dbReference type="ARBA" id="ARBA00023235"/>
    </source>
</evidence>
<feature type="domain" description="PPIase cyclophilin-type" evidence="6">
    <location>
        <begin position="63"/>
        <end position="260"/>
    </location>
</feature>
<dbReference type="Pfam" id="PF00160">
    <property type="entry name" value="Pro_isomerase"/>
    <property type="match status" value="1"/>
</dbReference>
<dbReference type="Proteomes" id="UP000245073">
    <property type="component" value="Unassembled WGS sequence"/>
</dbReference>
<evidence type="ECO:0000256" key="1">
    <source>
        <dbReference type="ARBA" id="ARBA00013194"/>
    </source>
</evidence>
<dbReference type="InterPro" id="IPR044666">
    <property type="entry name" value="Cyclophilin_A-like"/>
</dbReference>
<organism evidence="7 8">
    <name type="scientific">Caulobacter endophyticus</name>
    <dbReference type="NCBI Taxonomy" id="2172652"/>
    <lineage>
        <taxon>Bacteria</taxon>
        <taxon>Pseudomonadati</taxon>
        <taxon>Pseudomonadota</taxon>
        <taxon>Alphaproteobacteria</taxon>
        <taxon>Caulobacterales</taxon>
        <taxon>Caulobacteraceae</taxon>
        <taxon>Caulobacter</taxon>
    </lineage>
</organism>
<name>A0A2T9KDJ9_9CAUL</name>
<evidence type="ECO:0000256" key="5">
    <source>
        <dbReference type="SAM" id="SignalP"/>
    </source>
</evidence>
<accession>A0A2T9KDJ9</accession>
<dbReference type="InterPro" id="IPR029000">
    <property type="entry name" value="Cyclophilin-like_dom_sf"/>
</dbReference>
<evidence type="ECO:0000313" key="7">
    <source>
        <dbReference type="EMBL" id="PVM94051.1"/>
    </source>
</evidence>
<evidence type="ECO:0000313" key="8">
    <source>
        <dbReference type="Proteomes" id="UP000245073"/>
    </source>
</evidence>
<dbReference type="AlphaFoldDB" id="A0A2T9KDJ9"/>
<dbReference type="EMBL" id="QDKQ01000009">
    <property type="protein sequence ID" value="PVM94051.1"/>
    <property type="molecule type" value="Genomic_DNA"/>
</dbReference>
<dbReference type="GO" id="GO:0003755">
    <property type="term" value="F:peptidyl-prolyl cis-trans isomerase activity"/>
    <property type="evidence" value="ECO:0007669"/>
    <property type="project" value="UniProtKB-KW"/>
</dbReference>
<dbReference type="Gene3D" id="2.40.100.10">
    <property type="entry name" value="Cyclophilin-like"/>
    <property type="match status" value="1"/>
</dbReference>
<evidence type="ECO:0000259" key="6">
    <source>
        <dbReference type="PROSITE" id="PS50072"/>
    </source>
</evidence>
<evidence type="ECO:0000256" key="4">
    <source>
        <dbReference type="SAM" id="MobiDB-lite"/>
    </source>
</evidence>
<dbReference type="OrthoDB" id="9807797at2"/>
<keyword evidence="2" id="KW-0697">Rotamase</keyword>